<dbReference type="AlphaFoldDB" id="A0A8K0JF54"/>
<protein>
    <recommendedName>
        <fullName evidence="1">Hemerythrin-like domain-containing protein</fullName>
    </recommendedName>
</protein>
<dbReference type="PANTHER" id="PTHR38048:SF2">
    <property type="entry name" value="HEMERYTHRIN-LIKE DOMAIN-CONTAINING PROTEIN"/>
    <property type="match status" value="1"/>
</dbReference>
<sequence>MATVSKGTTSTITPQDFQTYNRLAEQMSFFHSILRRNWQLVLSGCAPNSKMRPAELVRHANQFCQHLSAHHDIEESRWFPILGRRMPGFRPDGFAKAQHAEMHQGLDMMQAYVQGVHRGEHPLRREELRRIMDSFGDLLWSHMDEEVVELGAENMSRFWSKDEVARLPF</sequence>
<dbReference type="CDD" id="cd12108">
    <property type="entry name" value="Hr-like"/>
    <property type="match status" value="1"/>
</dbReference>
<evidence type="ECO:0000313" key="3">
    <source>
        <dbReference type="Proteomes" id="UP000812966"/>
    </source>
</evidence>
<gene>
    <name evidence="2" type="ORF">FFLO_06548</name>
</gene>
<dbReference type="EMBL" id="JABELV010000223">
    <property type="protein sequence ID" value="KAG7527858.1"/>
    <property type="molecule type" value="Genomic_DNA"/>
</dbReference>
<accession>A0A8K0JF54</accession>
<dbReference type="InterPro" id="IPR012312">
    <property type="entry name" value="Hemerythrin-like"/>
</dbReference>
<evidence type="ECO:0000259" key="1">
    <source>
        <dbReference type="Pfam" id="PF01814"/>
    </source>
</evidence>
<keyword evidence="3" id="KW-1185">Reference proteome</keyword>
<reference evidence="2" key="1">
    <citation type="submission" date="2020-04" db="EMBL/GenBank/DDBJ databases">
        <title>Analysis of mating type loci in Filobasidium floriforme.</title>
        <authorList>
            <person name="Nowrousian M."/>
        </authorList>
    </citation>
    <scope>NUCLEOTIDE SEQUENCE</scope>
    <source>
        <strain evidence="2">CBS 6242</strain>
    </source>
</reference>
<dbReference type="Pfam" id="PF01814">
    <property type="entry name" value="Hemerythrin"/>
    <property type="match status" value="1"/>
</dbReference>
<dbReference type="Proteomes" id="UP000812966">
    <property type="component" value="Unassembled WGS sequence"/>
</dbReference>
<feature type="domain" description="Hemerythrin-like" evidence="1">
    <location>
        <begin position="34"/>
        <end position="146"/>
    </location>
</feature>
<dbReference type="InterPro" id="IPR053206">
    <property type="entry name" value="Dimeric_xanthone_biosynth"/>
</dbReference>
<name>A0A8K0JF54_9TREE</name>
<dbReference type="PANTHER" id="PTHR38048">
    <property type="entry name" value="EXPRESSED PROTEIN"/>
    <property type="match status" value="1"/>
</dbReference>
<organism evidence="2 3">
    <name type="scientific">Filobasidium floriforme</name>
    <dbReference type="NCBI Taxonomy" id="5210"/>
    <lineage>
        <taxon>Eukaryota</taxon>
        <taxon>Fungi</taxon>
        <taxon>Dikarya</taxon>
        <taxon>Basidiomycota</taxon>
        <taxon>Agaricomycotina</taxon>
        <taxon>Tremellomycetes</taxon>
        <taxon>Filobasidiales</taxon>
        <taxon>Filobasidiaceae</taxon>
        <taxon>Filobasidium</taxon>
    </lineage>
</organism>
<evidence type="ECO:0000313" key="2">
    <source>
        <dbReference type="EMBL" id="KAG7527858.1"/>
    </source>
</evidence>
<proteinExistence type="predicted"/>
<dbReference type="Gene3D" id="1.20.120.520">
    <property type="entry name" value="nmb1532 protein domain like"/>
    <property type="match status" value="1"/>
</dbReference>
<comment type="caution">
    <text evidence="2">The sequence shown here is derived from an EMBL/GenBank/DDBJ whole genome shotgun (WGS) entry which is preliminary data.</text>
</comment>